<accession>A0A559IZ12</accession>
<reference evidence="3 4" key="1">
    <citation type="submission" date="2019-07" db="EMBL/GenBank/DDBJ databases">
        <authorList>
            <person name="Kim J."/>
        </authorList>
    </citation>
    <scope>NUCLEOTIDE SEQUENCE [LARGE SCALE GENOMIC DNA]</scope>
    <source>
        <strain evidence="3 4">N4</strain>
    </source>
</reference>
<dbReference type="OrthoDB" id="1951449at2"/>
<name>A0A559IZ12_9BACL</name>
<dbReference type="Gene3D" id="2.40.10.220">
    <property type="entry name" value="predicted glycosyltransferase like domains"/>
    <property type="match status" value="1"/>
</dbReference>
<dbReference type="InterPro" id="IPR009926">
    <property type="entry name" value="T3SS_YcgR_PilZN"/>
</dbReference>
<feature type="domain" description="PilZ" evidence="1">
    <location>
        <begin position="100"/>
        <end position="209"/>
    </location>
</feature>
<dbReference type="GO" id="GO:0035438">
    <property type="term" value="F:cyclic-di-GMP binding"/>
    <property type="evidence" value="ECO:0007669"/>
    <property type="project" value="InterPro"/>
</dbReference>
<evidence type="ECO:0000313" key="4">
    <source>
        <dbReference type="Proteomes" id="UP000318102"/>
    </source>
</evidence>
<dbReference type="Pfam" id="PF12945">
    <property type="entry name" value="PilZNR"/>
    <property type="match status" value="1"/>
</dbReference>
<keyword evidence="3" id="KW-0808">Transferase</keyword>
<keyword evidence="4" id="KW-1185">Reference proteome</keyword>
<proteinExistence type="predicted"/>
<dbReference type="InterPro" id="IPR009875">
    <property type="entry name" value="PilZ_domain"/>
</dbReference>
<dbReference type="Pfam" id="PF07238">
    <property type="entry name" value="PilZ"/>
    <property type="match status" value="1"/>
</dbReference>
<evidence type="ECO:0000259" key="2">
    <source>
        <dbReference type="Pfam" id="PF12945"/>
    </source>
</evidence>
<organism evidence="3 4">
    <name type="scientific">Paenibacillus agilis</name>
    <dbReference type="NCBI Taxonomy" id="3020863"/>
    <lineage>
        <taxon>Bacteria</taxon>
        <taxon>Bacillati</taxon>
        <taxon>Bacillota</taxon>
        <taxon>Bacilli</taxon>
        <taxon>Bacillales</taxon>
        <taxon>Paenibacillaceae</taxon>
        <taxon>Paenibacillus</taxon>
    </lineage>
</organism>
<protein>
    <submittedName>
        <fullName evidence="3">Glycosyl transferase</fullName>
    </submittedName>
</protein>
<dbReference type="RefSeq" id="WP_144988730.1">
    <property type="nucleotide sequence ID" value="NZ_VNJK01000001.1"/>
</dbReference>
<gene>
    <name evidence="3" type="ORF">FPZ44_07230</name>
</gene>
<dbReference type="Proteomes" id="UP000318102">
    <property type="component" value="Unassembled WGS sequence"/>
</dbReference>
<feature type="domain" description="Type III secretion system flagellar brake protein YcgR PilZN" evidence="2">
    <location>
        <begin position="5"/>
        <end position="90"/>
    </location>
</feature>
<comment type="caution">
    <text evidence="3">The sequence shown here is derived from an EMBL/GenBank/DDBJ whole genome shotgun (WGS) entry which is preliminary data.</text>
</comment>
<dbReference type="SUPFAM" id="SSF141371">
    <property type="entry name" value="PilZ domain-like"/>
    <property type="match status" value="1"/>
</dbReference>
<dbReference type="GO" id="GO:0016740">
    <property type="term" value="F:transferase activity"/>
    <property type="evidence" value="ECO:0007669"/>
    <property type="project" value="UniProtKB-KW"/>
</dbReference>
<evidence type="ECO:0000259" key="1">
    <source>
        <dbReference type="Pfam" id="PF07238"/>
    </source>
</evidence>
<sequence>MFPTINDTLIIQTDSANHPGDYKARVLDLDDTHIWIEIPLNHDTGKYGIFVNTEVLQIRYSKHEGTVFQFMSNIVARKEAGVRMFGIRKPAAEDIRSSHQRSFLRVNAELEIAVRTSSGQKLLAITEDISGGGMSFTVPTQNETIQLEEQIHCWMVAPFRNGEYEHIPFVAEVIRIVQEDEFAAKRLIMIKFHQISASDQQKIIRFCFERQLVQRRV</sequence>
<evidence type="ECO:0000313" key="3">
    <source>
        <dbReference type="EMBL" id="TVX92862.1"/>
    </source>
</evidence>
<dbReference type="EMBL" id="VNJK01000001">
    <property type="protein sequence ID" value="TVX92862.1"/>
    <property type="molecule type" value="Genomic_DNA"/>
</dbReference>
<dbReference type="AlphaFoldDB" id="A0A559IZ12"/>